<organism evidence="3 4">
    <name type="scientific">Bdellovibrio svalbardensis</name>
    <dbReference type="NCBI Taxonomy" id="2972972"/>
    <lineage>
        <taxon>Bacteria</taxon>
        <taxon>Pseudomonadati</taxon>
        <taxon>Bdellovibrionota</taxon>
        <taxon>Bdellovibrionia</taxon>
        <taxon>Bdellovibrionales</taxon>
        <taxon>Pseudobdellovibrionaceae</taxon>
        <taxon>Bdellovibrio</taxon>
    </lineage>
</organism>
<keyword evidence="2" id="KW-0732">Signal</keyword>
<protein>
    <submittedName>
        <fullName evidence="3">Uncharacterized protein</fullName>
    </submittedName>
</protein>
<feature type="signal peptide" evidence="2">
    <location>
        <begin position="1"/>
        <end position="17"/>
    </location>
</feature>
<name>A0ABT6DIY7_9BACT</name>
<reference evidence="3" key="1">
    <citation type="submission" date="2022-08" db="EMBL/GenBank/DDBJ databases">
        <title>Novel Bdellovibrio Species Isolated from Svalbard: Designation Bdellovibrio svalbardensis.</title>
        <authorList>
            <person name="Mitchell R.J."/>
            <person name="Choi S.Y."/>
        </authorList>
    </citation>
    <scope>NUCLEOTIDE SEQUENCE</scope>
    <source>
        <strain evidence="3">PAP01</strain>
    </source>
</reference>
<comment type="caution">
    <text evidence="3">The sequence shown here is derived from an EMBL/GenBank/DDBJ whole genome shotgun (WGS) entry which is preliminary data.</text>
</comment>
<dbReference type="Proteomes" id="UP001152321">
    <property type="component" value="Unassembled WGS sequence"/>
</dbReference>
<evidence type="ECO:0000313" key="4">
    <source>
        <dbReference type="Proteomes" id="UP001152321"/>
    </source>
</evidence>
<gene>
    <name evidence="3" type="ORF">NWE73_10625</name>
</gene>
<feature type="compositionally biased region" description="Basic and acidic residues" evidence="1">
    <location>
        <begin position="62"/>
        <end position="76"/>
    </location>
</feature>
<sequence>MKLIGILAFLLPVYIYAETTANNAPVENTEAQALPPEPTPPQPDRPDTTLVGTKKQHKEGKKKADQKMKEAGKKSPEPPSNVSP</sequence>
<dbReference type="RefSeq" id="WP_277578299.1">
    <property type="nucleotide sequence ID" value="NZ_JANRMI010000003.1"/>
</dbReference>
<feature type="region of interest" description="Disordered" evidence="1">
    <location>
        <begin position="26"/>
        <end position="84"/>
    </location>
</feature>
<accession>A0ABT6DIY7</accession>
<evidence type="ECO:0000313" key="3">
    <source>
        <dbReference type="EMBL" id="MDG0816821.1"/>
    </source>
</evidence>
<evidence type="ECO:0000256" key="2">
    <source>
        <dbReference type="SAM" id="SignalP"/>
    </source>
</evidence>
<proteinExistence type="predicted"/>
<evidence type="ECO:0000256" key="1">
    <source>
        <dbReference type="SAM" id="MobiDB-lite"/>
    </source>
</evidence>
<feature type="chain" id="PRO_5046626590" evidence="2">
    <location>
        <begin position="18"/>
        <end position="84"/>
    </location>
</feature>
<dbReference type="EMBL" id="JANRMI010000003">
    <property type="protein sequence ID" value="MDG0816821.1"/>
    <property type="molecule type" value="Genomic_DNA"/>
</dbReference>
<keyword evidence="4" id="KW-1185">Reference proteome</keyword>